<feature type="binding site" evidence="4">
    <location>
        <begin position="183"/>
        <end position="186"/>
    </location>
    <ligand>
        <name>ATP</name>
        <dbReference type="ChEBI" id="CHEBI:30616"/>
    </ligand>
</feature>
<dbReference type="NCBIfam" id="TIGR01161">
    <property type="entry name" value="purK"/>
    <property type="match status" value="1"/>
</dbReference>
<keyword evidence="1 4" id="KW-0547">Nucleotide-binding</keyword>
<dbReference type="GO" id="GO:0046872">
    <property type="term" value="F:metal ion binding"/>
    <property type="evidence" value="ECO:0007669"/>
    <property type="project" value="InterPro"/>
</dbReference>
<dbReference type="SUPFAM" id="SSF51246">
    <property type="entry name" value="Rudiment single hybrid motif"/>
    <property type="match status" value="1"/>
</dbReference>
<dbReference type="GO" id="GO:0005524">
    <property type="term" value="F:ATP binding"/>
    <property type="evidence" value="ECO:0007669"/>
    <property type="project" value="UniProtKB-UniRule"/>
</dbReference>
<dbReference type="SUPFAM" id="SSF52440">
    <property type="entry name" value="PreATP-grasp domain"/>
    <property type="match status" value="1"/>
</dbReference>
<dbReference type="InterPro" id="IPR011054">
    <property type="entry name" value="Rudment_hybrid_motif"/>
</dbReference>
<dbReference type="OrthoDB" id="9804625at2"/>
<dbReference type="STRING" id="29349.CLOTH_07630"/>
<comment type="caution">
    <text evidence="7">The sequence shown here is derived from an EMBL/GenBank/DDBJ whole genome shotgun (WGS) entry which is preliminary data.</text>
</comment>
<dbReference type="InterPro" id="IPR054350">
    <property type="entry name" value="PurT/PurK_preATP-grasp"/>
</dbReference>
<accession>A0A1V4I8V4</accession>
<dbReference type="Gene3D" id="3.40.50.20">
    <property type="match status" value="1"/>
</dbReference>
<comment type="caution">
    <text evidence="4">Lacks conserved residue(s) required for the propagation of feature annotation.</text>
</comment>
<dbReference type="NCBIfam" id="NF004675">
    <property type="entry name" value="PRK06019.1-1"/>
    <property type="match status" value="1"/>
</dbReference>
<feature type="binding site" evidence="4">
    <location>
        <position position="146"/>
    </location>
    <ligand>
        <name>ATP</name>
        <dbReference type="ChEBI" id="CHEBI:30616"/>
    </ligand>
</feature>
<evidence type="ECO:0000256" key="3">
    <source>
        <dbReference type="ARBA" id="ARBA00022840"/>
    </source>
</evidence>
<evidence type="ECO:0000256" key="2">
    <source>
        <dbReference type="ARBA" id="ARBA00022755"/>
    </source>
</evidence>
<sequence>MNNILSKKVGIIGGGQLGKMLIIEALKMGVYTVILDPDPKCPASNIANEHIVASFYNENALRSLASKVDIVTYEFEHIGADILKSLEGEGVRIYPSPKTLDIIQNKYNQKTYFLQNNIPVGDFREVKSPNDIVKACEEFGYPAMLKSALGGYDGKGNSLIKNQDGIDSSYKELGEGKIPLYIEKYIPYTKEVSVVCCKGINKDIKIYPVGENIHKDSILFETSVPADITKDEYEKAINISKDILNLFDDVGIFCIEMFITEDGSVFVNEVAPRPHNSGHYSIEGCVTSQFENHLRSILGLPLGDVTLVKPTVMRNLLGEDGYKGKPMVVGVNNALSIEGVSLHIYGKIETKPKRKMGHITAISDTLDDARKKVSSAYNLMKVISR</sequence>
<comment type="function">
    <text evidence="4">Catalyzes the ATP-dependent conversion of 5-aminoimidazole ribonucleotide (AIR) and HCO(3)(-) to N5-carboxyaminoimidazole ribonucleotide (N5-CAIR).</text>
</comment>
<evidence type="ECO:0000256" key="4">
    <source>
        <dbReference type="HAMAP-Rule" id="MF_01928"/>
    </source>
</evidence>
<dbReference type="InterPro" id="IPR040686">
    <property type="entry name" value="PurK_C"/>
</dbReference>
<dbReference type="InterPro" id="IPR011761">
    <property type="entry name" value="ATP-grasp"/>
</dbReference>
<dbReference type="EC" id="6.3.4.18" evidence="4 5"/>
<dbReference type="InterPro" id="IPR003135">
    <property type="entry name" value="ATP-grasp_carboxylate-amine"/>
</dbReference>
<comment type="subunit">
    <text evidence="4 5">Homodimer.</text>
</comment>
<protein>
    <recommendedName>
        <fullName evidence="4 5">N5-carboxyaminoimidazole ribonucleotide synthase</fullName>
        <shortName evidence="4 5">N5-CAIR synthase</shortName>
        <ecNumber evidence="4 5">6.3.4.18</ecNumber>
    </recommendedName>
    <alternativeName>
        <fullName evidence="4 5">5-(carboxyamino)imidazole ribonucleotide synthetase</fullName>
    </alternativeName>
</protein>
<dbReference type="InterPro" id="IPR013815">
    <property type="entry name" value="ATP_grasp_subdomain_1"/>
</dbReference>
<evidence type="ECO:0000259" key="6">
    <source>
        <dbReference type="PROSITE" id="PS50975"/>
    </source>
</evidence>
<organism evidence="7 8">
    <name type="scientific">Alkalithermobacter paradoxus</name>
    <dbReference type="NCBI Taxonomy" id="29349"/>
    <lineage>
        <taxon>Bacteria</taxon>
        <taxon>Bacillati</taxon>
        <taxon>Bacillota</taxon>
        <taxon>Clostridia</taxon>
        <taxon>Peptostreptococcales</taxon>
        <taxon>Tepidibacteraceae</taxon>
        <taxon>Alkalithermobacter</taxon>
    </lineage>
</organism>
<dbReference type="RefSeq" id="WP_079411388.1">
    <property type="nucleotide sequence ID" value="NZ_MZGW01000002.1"/>
</dbReference>
<feature type="binding site" evidence="4">
    <location>
        <begin position="268"/>
        <end position="269"/>
    </location>
    <ligand>
        <name>ATP</name>
        <dbReference type="ChEBI" id="CHEBI:30616"/>
    </ligand>
</feature>
<dbReference type="AlphaFoldDB" id="A0A1V4I8V4"/>
<dbReference type="Pfam" id="PF17769">
    <property type="entry name" value="PurK_C"/>
    <property type="match status" value="1"/>
</dbReference>
<keyword evidence="2 4" id="KW-0658">Purine biosynthesis</keyword>
<dbReference type="Pfam" id="PF22660">
    <property type="entry name" value="RS_preATP-grasp-like"/>
    <property type="match status" value="1"/>
</dbReference>
<dbReference type="InterPro" id="IPR016185">
    <property type="entry name" value="PreATP-grasp_dom_sf"/>
</dbReference>
<dbReference type="Pfam" id="PF02222">
    <property type="entry name" value="ATP-grasp"/>
    <property type="match status" value="1"/>
</dbReference>
<reference evidence="7 8" key="1">
    <citation type="submission" date="2017-03" db="EMBL/GenBank/DDBJ databases">
        <title>Genome sequence of Clostridium thermoalcaliphilum DSM 7309.</title>
        <authorList>
            <person name="Poehlein A."/>
            <person name="Daniel R."/>
        </authorList>
    </citation>
    <scope>NUCLEOTIDE SEQUENCE [LARGE SCALE GENOMIC DNA]</scope>
    <source>
        <strain evidence="7 8">DSM 7309</strain>
    </source>
</reference>
<feature type="domain" description="ATP-grasp" evidence="6">
    <location>
        <begin position="110"/>
        <end position="298"/>
    </location>
</feature>
<comment type="similarity">
    <text evidence="4 5">Belongs to the PurK/PurT family.</text>
</comment>
<keyword evidence="3 4" id="KW-0067">ATP-binding</keyword>
<keyword evidence="8" id="KW-1185">Reference proteome</keyword>
<name>A0A1V4I8V4_9FIRM</name>
<feature type="binding site" evidence="4">
    <location>
        <position position="106"/>
    </location>
    <ligand>
        <name>ATP</name>
        <dbReference type="ChEBI" id="CHEBI:30616"/>
    </ligand>
</feature>
<dbReference type="SUPFAM" id="SSF56059">
    <property type="entry name" value="Glutathione synthetase ATP-binding domain-like"/>
    <property type="match status" value="1"/>
</dbReference>
<evidence type="ECO:0000313" key="7">
    <source>
        <dbReference type="EMBL" id="OPJ56359.1"/>
    </source>
</evidence>
<dbReference type="GO" id="GO:0006189">
    <property type="term" value="P:'de novo' IMP biosynthetic process"/>
    <property type="evidence" value="ECO:0007669"/>
    <property type="project" value="UniProtKB-UniRule"/>
</dbReference>
<proteinExistence type="inferred from homology"/>
<evidence type="ECO:0000256" key="5">
    <source>
        <dbReference type="RuleBase" id="RU361200"/>
    </source>
</evidence>
<dbReference type="Proteomes" id="UP000190140">
    <property type="component" value="Unassembled WGS sequence"/>
</dbReference>
<feature type="binding site" evidence="4">
    <location>
        <position position="191"/>
    </location>
    <ligand>
        <name>ATP</name>
        <dbReference type="ChEBI" id="CHEBI:30616"/>
    </ligand>
</feature>
<dbReference type="GO" id="GO:0034028">
    <property type="term" value="F:5-(carboxyamino)imidazole ribonucleotide synthase activity"/>
    <property type="evidence" value="ECO:0007669"/>
    <property type="project" value="UniProtKB-UniRule"/>
</dbReference>
<dbReference type="UniPathway" id="UPA00074">
    <property type="reaction ID" value="UER00942"/>
</dbReference>
<gene>
    <name evidence="4 5 7" type="primary">purK</name>
    <name evidence="7" type="ORF">CLOTH_07630</name>
</gene>
<evidence type="ECO:0000313" key="8">
    <source>
        <dbReference type="Proteomes" id="UP000190140"/>
    </source>
</evidence>
<dbReference type="GO" id="GO:0004638">
    <property type="term" value="F:phosphoribosylaminoimidazole carboxylase activity"/>
    <property type="evidence" value="ECO:0007669"/>
    <property type="project" value="InterPro"/>
</dbReference>
<evidence type="ECO:0000256" key="1">
    <source>
        <dbReference type="ARBA" id="ARBA00022741"/>
    </source>
</evidence>
<dbReference type="PROSITE" id="PS50975">
    <property type="entry name" value="ATP_GRASP"/>
    <property type="match status" value="1"/>
</dbReference>
<comment type="function">
    <text evidence="5">Catalyzes the ATP-dependent conversion of 5-aminoimidazole ribonucleotide (AIR) and HCO(3)- to N5-carboxyaminoimidazole ribonucleotide (N5-CAIR).</text>
</comment>
<dbReference type="InterPro" id="IPR005875">
    <property type="entry name" value="PurK"/>
</dbReference>
<dbReference type="Gene3D" id="3.30.470.20">
    <property type="entry name" value="ATP-grasp fold, B domain"/>
    <property type="match status" value="1"/>
</dbReference>
<dbReference type="HAMAP" id="MF_01928">
    <property type="entry name" value="PurK"/>
    <property type="match status" value="1"/>
</dbReference>
<comment type="pathway">
    <text evidence="4 5">Purine metabolism; IMP biosynthesis via de novo pathway; 5-amino-1-(5-phospho-D-ribosyl)imidazole-4-carboxylate from 5-amino-1-(5-phospho-D-ribosyl)imidazole (N5-CAIR route): step 1/2.</text>
</comment>
<dbReference type="Gene3D" id="3.30.1490.20">
    <property type="entry name" value="ATP-grasp fold, A domain"/>
    <property type="match status" value="1"/>
</dbReference>
<dbReference type="PANTHER" id="PTHR11609">
    <property type="entry name" value="PURINE BIOSYNTHESIS PROTEIN 6/7, PUR6/7"/>
    <property type="match status" value="1"/>
</dbReference>
<comment type="catalytic activity">
    <reaction evidence="4 5">
        <text>5-amino-1-(5-phospho-beta-D-ribosyl)imidazole + hydrogencarbonate + ATP = 5-carboxyamino-1-(5-phospho-D-ribosyl)imidazole + ADP + phosphate + 2 H(+)</text>
        <dbReference type="Rhea" id="RHEA:19317"/>
        <dbReference type="ChEBI" id="CHEBI:15378"/>
        <dbReference type="ChEBI" id="CHEBI:17544"/>
        <dbReference type="ChEBI" id="CHEBI:30616"/>
        <dbReference type="ChEBI" id="CHEBI:43474"/>
        <dbReference type="ChEBI" id="CHEBI:58730"/>
        <dbReference type="ChEBI" id="CHEBI:137981"/>
        <dbReference type="ChEBI" id="CHEBI:456216"/>
        <dbReference type="EC" id="6.3.4.18"/>
    </reaction>
</comment>
<dbReference type="NCBIfam" id="NF004679">
    <property type="entry name" value="PRK06019.1-5"/>
    <property type="match status" value="1"/>
</dbReference>
<dbReference type="EMBL" id="MZGW01000002">
    <property type="protein sequence ID" value="OPJ56359.1"/>
    <property type="molecule type" value="Genomic_DNA"/>
</dbReference>
<dbReference type="PANTHER" id="PTHR11609:SF5">
    <property type="entry name" value="PHOSPHORIBOSYLAMINOIMIDAZOLE CARBOXYLASE"/>
    <property type="match status" value="1"/>
</dbReference>
<keyword evidence="4 5" id="KW-0436">Ligase</keyword>
<feature type="binding site" evidence="4">
    <location>
        <position position="214"/>
    </location>
    <ligand>
        <name>ATP</name>
        <dbReference type="ChEBI" id="CHEBI:30616"/>
    </ligand>
</feature>